<evidence type="ECO:0000259" key="3">
    <source>
        <dbReference type="Pfam" id="PF02371"/>
    </source>
</evidence>
<organism evidence="4 5">
    <name type="scientific">Halorubrum saccharovorum</name>
    <dbReference type="NCBI Taxonomy" id="2248"/>
    <lineage>
        <taxon>Archaea</taxon>
        <taxon>Methanobacteriati</taxon>
        <taxon>Methanobacteriota</taxon>
        <taxon>Stenosarchaea group</taxon>
        <taxon>Halobacteria</taxon>
        <taxon>Halobacteriales</taxon>
        <taxon>Haloferacaceae</taxon>
        <taxon>Halorubrum</taxon>
    </lineage>
</organism>
<dbReference type="Pfam" id="PF02371">
    <property type="entry name" value="Transposase_20"/>
    <property type="match status" value="1"/>
</dbReference>
<name>A0A0F8AYU5_9EURY</name>
<protein>
    <submittedName>
        <fullName evidence="4">Transposase</fullName>
    </submittedName>
</protein>
<proteinExistence type="predicted"/>
<dbReference type="PANTHER" id="PTHR33055">
    <property type="entry name" value="TRANSPOSASE FOR INSERTION SEQUENCE ELEMENT IS1111A"/>
    <property type="match status" value="1"/>
</dbReference>
<comment type="caution">
    <text evidence="4">The sequence shown here is derived from an EMBL/GenBank/DDBJ whole genome shotgun (WGS) entry which is preliminary data.</text>
</comment>
<dbReference type="Pfam" id="PF01548">
    <property type="entry name" value="DEDD_Tnp_IS110"/>
    <property type="match status" value="1"/>
</dbReference>
<sequence>MYYLGIDLHKDESHVAVLDDDAEVVEEIRVANANLDDVAEEYAGAKAAIEATSNYYTVYDTLDEHLDVVVADPSQTKAIGYAEVKNDRLDAKLLAQLRRAGMIAESYVPSEELRERRALVRGRKRLVEKRTDFKNEVHALLDKHGITYDWDPFSVNGREILAGEDFSLGVVGDQLMESFLSIIDELTSQIEELESLIEETAASLEETQLLMTIPGVSFYSSLLITSEIGEIDRFDEAKQVVSYAGLDPVVRESGDSRTEGSISKRGSGDLRWILVQCVQTAVHRCNDPYLGRFYARLKQRKNHQIAIVATARKLLVSIFHMLEREEVYDPPEVSA</sequence>
<evidence type="ECO:0000313" key="4">
    <source>
        <dbReference type="EMBL" id="KKF40115.1"/>
    </source>
</evidence>
<evidence type="ECO:0000313" key="5">
    <source>
        <dbReference type="Proteomes" id="UP000053331"/>
    </source>
</evidence>
<dbReference type="InterPro" id="IPR003346">
    <property type="entry name" value="Transposase_20"/>
</dbReference>
<feature type="coiled-coil region" evidence="1">
    <location>
        <begin position="176"/>
        <end position="210"/>
    </location>
</feature>
<keyword evidence="5" id="KW-1185">Reference proteome</keyword>
<dbReference type="GO" id="GO:0006313">
    <property type="term" value="P:DNA transposition"/>
    <property type="evidence" value="ECO:0007669"/>
    <property type="project" value="InterPro"/>
</dbReference>
<dbReference type="RefSeq" id="WP_050022799.1">
    <property type="nucleotide sequence ID" value="NZ_JNFH02000001.1"/>
</dbReference>
<accession>A0A0F8AYU5</accession>
<evidence type="ECO:0000259" key="2">
    <source>
        <dbReference type="Pfam" id="PF01548"/>
    </source>
</evidence>
<dbReference type="PANTHER" id="PTHR33055:SF13">
    <property type="entry name" value="TRANSPOSASE"/>
    <property type="match status" value="1"/>
</dbReference>
<dbReference type="InterPro" id="IPR002525">
    <property type="entry name" value="Transp_IS110-like_N"/>
</dbReference>
<reference evidence="4 5" key="1">
    <citation type="journal article" date="2015" name="Genome Announc.">
        <title>Draft genome sequence of a Halorubrum H3 strain isolated from the burlinskoye salt lake (Altai Krai, Russia).</title>
        <authorList>
            <person name="Rozanov A.S."/>
            <person name="Bryanskaya A.V."/>
            <person name="Malup T.K."/>
            <person name="Kotenko A.V."/>
            <person name="Peltek S.E."/>
        </authorList>
    </citation>
    <scope>NUCLEOTIDE SEQUENCE [LARGE SCALE GENOMIC DNA]</scope>
    <source>
        <strain evidence="4 5">H3</strain>
    </source>
</reference>
<feature type="domain" description="Transposase IS116/IS110/IS902 C-terminal" evidence="3">
    <location>
        <begin position="208"/>
        <end position="294"/>
    </location>
</feature>
<evidence type="ECO:0000256" key="1">
    <source>
        <dbReference type="SAM" id="Coils"/>
    </source>
</evidence>
<dbReference type="NCBIfam" id="NF033542">
    <property type="entry name" value="transpos_IS110"/>
    <property type="match status" value="1"/>
</dbReference>
<dbReference type="GO" id="GO:0003677">
    <property type="term" value="F:DNA binding"/>
    <property type="evidence" value="ECO:0007669"/>
    <property type="project" value="InterPro"/>
</dbReference>
<dbReference type="GO" id="GO:0004803">
    <property type="term" value="F:transposase activity"/>
    <property type="evidence" value="ECO:0007669"/>
    <property type="project" value="InterPro"/>
</dbReference>
<dbReference type="OrthoDB" id="191749at2157"/>
<dbReference type="InterPro" id="IPR047650">
    <property type="entry name" value="Transpos_IS110"/>
</dbReference>
<gene>
    <name evidence="4" type="ORF">FK85_22820</name>
</gene>
<keyword evidence="1" id="KW-0175">Coiled coil</keyword>
<dbReference type="EMBL" id="JNFH02000001">
    <property type="protein sequence ID" value="KKF40115.1"/>
    <property type="molecule type" value="Genomic_DNA"/>
</dbReference>
<feature type="domain" description="Transposase IS110-like N-terminal" evidence="2">
    <location>
        <begin position="4"/>
        <end position="143"/>
    </location>
</feature>
<dbReference type="AlphaFoldDB" id="A0A0F8AYU5"/>
<dbReference type="Proteomes" id="UP000053331">
    <property type="component" value="Unassembled WGS sequence"/>
</dbReference>